<dbReference type="Proteomes" id="UP001605036">
    <property type="component" value="Unassembled WGS sequence"/>
</dbReference>
<comment type="caution">
    <text evidence="1">The sequence shown here is derived from an EMBL/GenBank/DDBJ whole genome shotgun (WGS) entry which is preliminary data.</text>
</comment>
<name>A0ABD1Y1N6_9MARC</name>
<sequence length="211" mass="22191">MMPVLRYRGRVHVNDWKPEDAKTGEGLNIGRGRNLELLDTDPGPEGSPVAGALIQKGPAGIPGRSNVPVLWLRTCRPGPMPTACRFSRALRPAIVKLHPGRRTQPLSRPGSGLSPTPVGHILAEWLALALGLAGLVGLPQIPPNLIGPSPAFSRSIRQLRSQISVLEGSGVSVSLVTGASWGRNTTTCMSGDEGVVVPSWSVEVVVPGDTS</sequence>
<organism evidence="1 2">
    <name type="scientific">Riccia fluitans</name>
    <dbReference type="NCBI Taxonomy" id="41844"/>
    <lineage>
        <taxon>Eukaryota</taxon>
        <taxon>Viridiplantae</taxon>
        <taxon>Streptophyta</taxon>
        <taxon>Embryophyta</taxon>
        <taxon>Marchantiophyta</taxon>
        <taxon>Marchantiopsida</taxon>
        <taxon>Marchantiidae</taxon>
        <taxon>Marchantiales</taxon>
        <taxon>Ricciaceae</taxon>
        <taxon>Riccia</taxon>
    </lineage>
</organism>
<evidence type="ECO:0000313" key="1">
    <source>
        <dbReference type="EMBL" id="KAL2620650.1"/>
    </source>
</evidence>
<proteinExistence type="predicted"/>
<protein>
    <submittedName>
        <fullName evidence="1">Uncharacterized protein</fullName>
    </submittedName>
</protein>
<gene>
    <name evidence="1" type="ORF">R1flu_000855</name>
</gene>
<accession>A0ABD1Y1N6</accession>
<dbReference type="AlphaFoldDB" id="A0ABD1Y1N6"/>
<dbReference type="EMBL" id="JBHFFA010000006">
    <property type="protein sequence ID" value="KAL2620650.1"/>
    <property type="molecule type" value="Genomic_DNA"/>
</dbReference>
<keyword evidence="2" id="KW-1185">Reference proteome</keyword>
<reference evidence="1 2" key="1">
    <citation type="submission" date="2024-09" db="EMBL/GenBank/DDBJ databases">
        <title>Chromosome-scale assembly of Riccia fluitans.</title>
        <authorList>
            <person name="Paukszto L."/>
            <person name="Sawicki J."/>
            <person name="Karawczyk K."/>
            <person name="Piernik-Szablinska J."/>
            <person name="Szczecinska M."/>
            <person name="Mazdziarz M."/>
        </authorList>
    </citation>
    <scope>NUCLEOTIDE SEQUENCE [LARGE SCALE GENOMIC DNA]</scope>
    <source>
        <strain evidence="1">Rf_01</strain>
        <tissue evidence="1">Aerial parts of the thallus</tissue>
    </source>
</reference>
<evidence type="ECO:0000313" key="2">
    <source>
        <dbReference type="Proteomes" id="UP001605036"/>
    </source>
</evidence>